<name>A0A9J5ZST2_SOLCO</name>
<evidence type="ECO:0000313" key="1">
    <source>
        <dbReference type="EMBL" id="KAG5615248.1"/>
    </source>
</evidence>
<accession>A0A9J5ZST2</accession>
<dbReference type="EMBL" id="JACXVP010000003">
    <property type="protein sequence ID" value="KAG5615248.1"/>
    <property type="molecule type" value="Genomic_DNA"/>
</dbReference>
<sequence>MLYSEWLDISPKLISLEQDNIFFEGMSLMYFFIEFSIPWIMKWSVERTFHTKFWNKLIQKEPKGKIHGQEILDLINITIDKYHIIDTSKSQVNDLSPFKQIARKLHMKKGLTSKSEAIAIYMEKNKKRFDKKYRYRYYG</sequence>
<organism evidence="1 2">
    <name type="scientific">Solanum commersonii</name>
    <name type="common">Commerson's wild potato</name>
    <name type="synonym">Commerson's nightshade</name>
    <dbReference type="NCBI Taxonomy" id="4109"/>
    <lineage>
        <taxon>Eukaryota</taxon>
        <taxon>Viridiplantae</taxon>
        <taxon>Streptophyta</taxon>
        <taxon>Embryophyta</taxon>
        <taxon>Tracheophyta</taxon>
        <taxon>Spermatophyta</taxon>
        <taxon>Magnoliopsida</taxon>
        <taxon>eudicotyledons</taxon>
        <taxon>Gunneridae</taxon>
        <taxon>Pentapetalae</taxon>
        <taxon>asterids</taxon>
        <taxon>lamiids</taxon>
        <taxon>Solanales</taxon>
        <taxon>Solanaceae</taxon>
        <taxon>Solanoideae</taxon>
        <taxon>Solaneae</taxon>
        <taxon>Solanum</taxon>
    </lineage>
</organism>
<protein>
    <submittedName>
        <fullName evidence="1">Uncharacterized protein</fullName>
    </submittedName>
</protein>
<evidence type="ECO:0000313" key="2">
    <source>
        <dbReference type="Proteomes" id="UP000824120"/>
    </source>
</evidence>
<keyword evidence="2" id="KW-1185">Reference proteome</keyword>
<proteinExistence type="predicted"/>
<dbReference type="Proteomes" id="UP000824120">
    <property type="component" value="Chromosome 3"/>
</dbReference>
<dbReference type="AlphaFoldDB" id="A0A9J5ZST2"/>
<gene>
    <name evidence="1" type="ORF">H5410_015072</name>
</gene>
<reference evidence="1 2" key="1">
    <citation type="submission" date="2020-09" db="EMBL/GenBank/DDBJ databases">
        <title>De no assembly of potato wild relative species, Solanum commersonii.</title>
        <authorList>
            <person name="Cho K."/>
        </authorList>
    </citation>
    <scope>NUCLEOTIDE SEQUENCE [LARGE SCALE GENOMIC DNA]</scope>
    <source>
        <strain evidence="1">LZ3.2</strain>
        <tissue evidence="1">Leaf</tissue>
    </source>
</reference>
<comment type="caution">
    <text evidence="1">The sequence shown here is derived from an EMBL/GenBank/DDBJ whole genome shotgun (WGS) entry which is preliminary data.</text>
</comment>
<dbReference type="OrthoDB" id="1808172at2759"/>